<dbReference type="PROSITE" id="PS00018">
    <property type="entry name" value="EF_HAND_1"/>
    <property type="match status" value="2"/>
</dbReference>
<dbReference type="CDD" id="cd14254">
    <property type="entry name" value="Dockerin_II"/>
    <property type="match status" value="1"/>
</dbReference>
<sequence length="570" mass="61714">MRRTGLLLMLTMLLQGIQAQSVLWSRLYLQTGSRGCFPQVAATDSEGNLLIAARYIMDAGHFAVVLLKYSPQGDLLWARTISQSGQSHYAEAIAVAPDNSFYVALTRANTDSLAYVQRWSADGTMLWSAEVNLSTYDVIRQLWARASGVEVLHAYGNGGIGYARLIYDANGNLLAQHLFPFPQTLTQNRSPVGMLRLNATTTLLIARVPDPDGILQPWENTLLQWLSDTGVVQQELLLPFRVERYAQASDGSLYLLGSRWEAGPQQARLQFARLAPEGTLLWERTLDSTEGDAIPDVLATLSTSWLISGNVESVGGRLTAIELGEANGTRTGGQTLNGIYRAVSGVALPINAFALLIGQLTADSERWKPFLQWWRPDGVLLGTTPLGGLSQSDEQPEWLLNAPGGGVYAISTVNQSSDNTAGIGIVRVQPPPHLSGRITLRDYLPDPTGKMAQIAFQSDSQTDVATTPLQPGGQYAVATMLSGTVQVRVYVPGWLSKRRTIALAPGATADWILTNGDANRDNRVDDADLLMVLFAFGQGGGNRPEDLNGDGSIDDADLLIVLFNFGTEGE</sequence>
<dbReference type="Gene3D" id="1.10.1330.10">
    <property type="entry name" value="Dockerin domain"/>
    <property type="match status" value="1"/>
</dbReference>
<evidence type="ECO:0008006" key="2">
    <source>
        <dbReference type="Google" id="ProtNLM"/>
    </source>
</evidence>
<dbReference type="AlphaFoldDB" id="H5SN67"/>
<proteinExistence type="predicted"/>
<dbReference type="GO" id="GO:0000272">
    <property type="term" value="P:polysaccharide catabolic process"/>
    <property type="evidence" value="ECO:0007669"/>
    <property type="project" value="InterPro"/>
</dbReference>
<dbReference type="InterPro" id="IPR036439">
    <property type="entry name" value="Dockerin_dom_sf"/>
</dbReference>
<protein>
    <recommendedName>
        <fullName evidence="2">Dockerin domain-containing protein</fullName>
    </recommendedName>
</protein>
<reference evidence="1" key="2">
    <citation type="journal article" date="2012" name="PLoS ONE">
        <title>A Deeply Branching Thermophilic Bacterium with an Ancient Acetyl-CoA Pathway Dominates a Subsurface Ecosystem.</title>
        <authorList>
            <person name="Takami H."/>
            <person name="Noguchi H."/>
            <person name="Takaki Y."/>
            <person name="Uchiyama I."/>
            <person name="Toyoda A."/>
            <person name="Nishi S."/>
            <person name="Chee G.-J."/>
            <person name="Arai W."/>
            <person name="Nunoura T."/>
            <person name="Itoh T."/>
            <person name="Hattori M."/>
            <person name="Takai K."/>
        </authorList>
    </citation>
    <scope>NUCLEOTIDE SEQUENCE</scope>
</reference>
<gene>
    <name evidence="1" type="ORF">HGMM_F51E10C15</name>
</gene>
<name>H5SN67_9ZZZZ</name>
<dbReference type="InterPro" id="IPR018247">
    <property type="entry name" value="EF_Hand_1_Ca_BS"/>
</dbReference>
<evidence type="ECO:0000313" key="1">
    <source>
        <dbReference type="EMBL" id="BAL57603.1"/>
    </source>
</evidence>
<reference evidence="1" key="1">
    <citation type="journal article" date="2005" name="Environ. Microbiol.">
        <title>Genetic and functional properties of uncultivated thermophilic crenarchaeotes from a subsurface gold mine as revealed by analysis of genome fragments.</title>
        <authorList>
            <person name="Nunoura T."/>
            <person name="Hirayama H."/>
            <person name="Takami H."/>
            <person name="Oida H."/>
            <person name="Nishi S."/>
            <person name="Shimamura S."/>
            <person name="Suzuki Y."/>
            <person name="Inagaki F."/>
            <person name="Takai K."/>
            <person name="Nealson K.H."/>
            <person name="Horikoshi K."/>
        </authorList>
    </citation>
    <scope>NUCLEOTIDE SEQUENCE</scope>
</reference>
<accession>H5SN67</accession>
<organism evidence="1">
    <name type="scientific">uncultured prokaryote</name>
    <dbReference type="NCBI Taxonomy" id="198431"/>
    <lineage>
        <taxon>unclassified sequences</taxon>
        <taxon>environmental samples</taxon>
    </lineage>
</organism>
<dbReference type="EMBL" id="AP011780">
    <property type="protein sequence ID" value="BAL57603.1"/>
    <property type="molecule type" value="Genomic_DNA"/>
</dbReference>
<dbReference type="SUPFAM" id="SSF63829">
    <property type="entry name" value="Calcium-dependent phosphotriesterase"/>
    <property type="match status" value="1"/>
</dbReference>